<organism evidence="1 2">
    <name type="scientific">Orbilia oligospora</name>
    <name type="common">Nematode-trapping fungus</name>
    <name type="synonym">Arthrobotrys oligospora</name>
    <dbReference type="NCBI Taxonomy" id="2813651"/>
    <lineage>
        <taxon>Eukaryota</taxon>
        <taxon>Fungi</taxon>
        <taxon>Dikarya</taxon>
        <taxon>Ascomycota</taxon>
        <taxon>Pezizomycotina</taxon>
        <taxon>Orbiliomycetes</taxon>
        <taxon>Orbiliales</taxon>
        <taxon>Orbiliaceae</taxon>
        <taxon>Orbilia</taxon>
    </lineage>
</organism>
<evidence type="ECO:0000313" key="2">
    <source>
        <dbReference type="Proteomes" id="UP000297595"/>
    </source>
</evidence>
<gene>
    <name evidence="1" type="ORF">EYR41_002231</name>
</gene>
<evidence type="ECO:0000313" key="1">
    <source>
        <dbReference type="EMBL" id="TGJ62252.1"/>
    </source>
</evidence>
<proteinExistence type="predicted"/>
<dbReference type="Proteomes" id="UP000297595">
    <property type="component" value="Unassembled WGS sequence"/>
</dbReference>
<name>A0A7C8PKR1_ORBOL</name>
<dbReference type="AlphaFoldDB" id="A0A7C8PKR1"/>
<comment type="caution">
    <text evidence="1">The sequence shown here is derived from an EMBL/GenBank/DDBJ whole genome shotgun (WGS) entry which is preliminary data.</text>
</comment>
<sequence length="67" mass="7394">MLLASRPGAAVCRTATKHAICNVLAHAAALEANAHLKDWRRNAKVWLRDSIPNTFKSPLINDPIFCI</sequence>
<dbReference type="EMBL" id="SOZJ01000010">
    <property type="protein sequence ID" value="TGJ62252.1"/>
    <property type="molecule type" value="Genomic_DNA"/>
</dbReference>
<protein>
    <submittedName>
        <fullName evidence="1">Uncharacterized protein</fullName>
    </submittedName>
</protein>
<accession>A0A7C8PKR1</accession>
<reference evidence="1 2" key="1">
    <citation type="submission" date="2019-03" db="EMBL/GenBank/DDBJ databases">
        <title>Nematode-trapping fungi genome.</title>
        <authorList>
            <person name="Vidal-Diez De Ulzurrun G."/>
        </authorList>
    </citation>
    <scope>NUCLEOTIDE SEQUENCE [LARGE SCALE GENOMIC DNA]</scope>
    <source>
        <strain evidence="1 2">TWF154</strain>
    </source>
</reference>